<keyword evidence="6" id="KW-1185">Reference proteome</keyword>
<dbReference type="PANTHER" id="PTHR43280">
    <property type="entry name" value="ARAC-FAMILY TRANSCRIPTIONAL REGULATOR"/>
    <property type="match status" value="1"/>
</dbReference>
<dbReference type="InterPro" id="IPR009057">
    <property type="entry name" value="Homeodomain-like_sf"/>
</dbReference>
<dbReference type="InterPro" id="IPR041522">
    <property type="entry name" value="CdaR_GGDEF"/>
</dbReference>
<protein>
    <submittedName>
        <fullName evidence="5">AraC family transcriptional regulator</fullName>
    </submittedName>
</protein>
<keyword evidence="3" id="KW-0804">Transcription</keyword>
<dbReference type="InterPro" id="IPR018060">
    <property type="entry name" value="HTH_AraC"/>
</dbReference>
<dbReference type="SMART" id="SM00342">
    <property type="entry name" value="HTH_ARAC"/>
    <property type="match status" value="1"/>
</dbReference>
<dbReference type="SUPFAM" id="SSF46689">
    <property type="entry name" value="Homeodomain-like"/>
    <property type="match status" value="2"/>
</dbReference>
<keyword evidence="2" id="KW-0238">DNA-binding</keyword>
<evidence type="ECO:0000256" key="2">
    <source>
        <dbReference type="ARBA" id="ARBA00023125"/>
    </source>
</evidence>
<dbReference type="Gene3D" id="1.10.10.60">
    <property type="entry name" value="Homeodomain-like"/>
    <property type="match status" value="2"/>
</dbReference>
<evidence type="ECO:0000256" key="3">
    <source>
        <dbReference type="ARBA" id="ARBA00023163"/>
    </source>
</evidence>
<evidence type="ECO:0000313" key="6">
    <source>
        <dbReference type="Proteomes" id="UP000616779"/>
    </source>
</evidence>
<dbReference type="PANTHER" id="PTHR43280:SF28">
    <property type="entry name" value="HTH-TYPE TRANSCRIPTIONAL ACTIVATOR RHAS"/>
    <property type="match status" value="1"/>
</dbReference>
<gene>
    <name evidence="5" type="ORF">GC098_24155</name>
</gene>
<dbReference type="EMBL" id="WHOA01000165">
    <property type="protein sequence ID" value="NOU74453.1"/>
    <property type="molecule type" value="Genomic_DNA"/>
</dbReference>
<comment type="caution">
    <text evidence="5">The sequence shown here is derived from an EMBL/GenBank/DDBJ whole genome shotgun (WGS) entry which is preliminary data.</text>
</comment>
<dbReference type="Pfam" id="PF17853">
    <property type="entry name" value="GGDEF_2"/>
    <property type="match status" value="1"/>
</dbReference>
<evidence type="ECO:0000259" key="4">
    <source>
        <dbReference type="PROSITE" id="PS01124"/>
    </source>
</evidence>
<dbReference type="Proteomes" id="UP000616779">
    <property type="component" value="Unassembled WGS sequence"/>
</dbReference>
<dbReference type="RefSeq" id="WP_171645856.1">
    <property type="nucleotide sequence ID" value="NZ_WHOA01000165.1"/>
</dbReference>
<dbReference type="Pfam" id="PF12833">
    <property type="entry name" value="HTH_18"/>
    <property type="match status" value="1"/>
</dbReference>
<sequence length="397" mass="45949">MKLNASQAAFSQMLISGTLVHEANFNEIQNRLGIEISPHVVIVFSIDRYYDYAVGQPFIWRADIGHKLVKALHKAITVPFLWVWVSEGVLAALLELNTDIISKEAYLGLTLQMVHETQNIMDQQGFSVSAGIGTYYDNPYMLHYSYEEAKESMIDRFFQGNRLIFQYEKRSRNEKKWVQVITHEEKMELLARVRIGDEEGSIVYLKILLERLAQAYKHNIDMFKSETFDLIMTVSRLVLDVGGDASELLSGSARVIQDLYNTIRYDKYVLKVCDYWRKLARQVAEAHAREASPVIRSAIEYMKEHLQDKITLGEIARYCYLSTYHFAHLFKREVGLSFVDFLNKLRIEKAVHFLETTDLPVQLIAAQVGFPDPNYFTRKFKLYMSCSPSEYRAAKLC</sequence>
<evidence type="ECO:0000313" key="5">
    <source>
        <dbReference type="EMBL" id="NOU74453.1"/>
    </source>
</evidence>
<accession>A0ABX1Y371</accession>
<keyword evidence="1" id="KW-0805">Transcription regulation</keyword>
<organism evidence="5 6">
    <name type="scientific">Paenibacillus phytorum</name>
    <dbReference type="NCBI Taxonomy" id="2654977"/>
    <lineage>
        <taxon>Bacteria</taxon>
        <taxon>Bacillati</taxon>
        <taxon>Bacillota</taxon>
        <taxon>Bacilli</taxon>
        <taxon>Bacillales</taxon>
        <taxon>Paenibacillaceae</taxon>
        <taxon>Paenibacillus</taxon>
    </lineage>
</organism>
<proteinExistence type="predicted"/>
<reference evidence="5 6" key="1">
    <citation type="submission" date="2019-10" db="EMBL/GenBank/DDBJ databases">
        <title>Description of Paenibacillus terrestris sp. nov.</title>
        <authorList>
            <person name="Carlier A."/>
            <person name="Qi S."/>
        </authorList>
    </citation>
    <scope>NUCLEOTIDE SEQUENCE [LARGE SCALE GENOMIC DNA]</scope>
    <source>
        <strain evidence="5 6">LMG 31458</strain>
    </source>
</reference>
<dbReference type="PROSITE" id="PS01124">
    <property type="entry name" value="HTH_ARAC_FAMILY_2"/>
    <property type="match status" value="1"/>
</dbReference>
<name>A0ABX1Y371_9BACL</name>
<evidence type="ECO:0000256" key="1">
    <source>
        <dbReference type="ARBA" id="ARBA00023015"/>
    </source>
</evidence>
<feature type="domain" description="HTH araC/xylS-type" evidence="4">
    <location>
        <begin position="296"/>
        <end position="394"/>
    </location>
</feature>